<dbReference type="InterPro" id="IPR036388">
    <property type="entry name" value="WH-like_DNA-bd_sf"/>
</dbReference>
<dbReference type="GO" id="GO:0010181">
    <property type="term" value="F:FMN binding"/>
    <property type="evidence" value="ECO:0007669"/>
    <property type="project" value="InterPro"/>
</dbReference>
<comment type="similarity">
    <text evidence="1">Belongs to the non-flavoprotein flavin reductase family.</text>
</comment>
<comment type="caution">
    <text evidence="4">The sequence shown here is derived from an EMBL/GenBank/DDBJ whole genome shotgun (WGS) entry which is preliminary data.</text>
</comment>
<reference evidence="4 5" key="1">
    <citation type="submission" date="2019-04" db="EMBL/GenBank/DDBJ databases">
        <title>Taxonomy of novel Haliea sp. from mangrove soil of West Coast of India.</title>
        <authorList>
            <person name="Verma A."/>
            <person name="Kumar P."/>
            <person name="Krishnamurthi S."/>
        </authorList>
    </citation>
    <scope>NUCLEOTIDE SEQUENCE [LARGE SCALE GENOMIC DNA]</scope>
    <source>
        <strain evidence="4 5">SAOS-164</strain>
    </source>
</reference>
<keyword evidence="2" id="KW-0560">Oxidoreductase</keyword>
<dbReference type="InterPro" id="IPR002563">
    <property type="entry name" value="Flavin_Rdtase-like_dom"/>
</dbReference>
<dbReference type="PANTHER" id="PTHR30466">
    <property type="entry name" value="FLAVIN REDUCTASE"/>
    <property type="match status" value="1"/>
</dbReference>
<dbReference type="SUPFAM" id="SSF50475">
    <property type="entry name" value="FMN-binding split barrel"/>
    <property type="match status" value="1"/>
</dbReference>
<dbReference type="SUPFAM" id="SSF46785">
    <property type="entry name" value="Winged helix' DNA-binding domain"/>
    <property type="match status" value="1"/>
</dbReference>
<dbReference type="Pfam" id="PF01613">
    <property type="entry name" value="Flavin_Reduct"/>
    <property type="match status" value="1"/>
</dbReference>
<dbReference type="InterPro" id="IPR036390">
    <property type="entry name" value="WH_DNA-bd_sf"/>
</dbReference>
<evidence type="ECO:0000256" key="2">
    <source>
        <dbReference type="ARBA" id="ARBA00023002"/>
    </source>
</evidence>
<dbReference type="InterPro" id="IPR050268">
    <property type="entry name" value="NADH-dep_flavin_reductase"/>
</dbReference>
<dbReference type="Gene3D" id="1.10.10.10">
    <property type="entry name" value="Winged helix-like DNA-binding domain superfamily/Winged helix DNA-binding domain"/>
    <property type="match status" value="1"/>
</dbReference>
<evidence type="ECO:0000256" key="1">
    <source>
        <dbReference type="ARBA" id="ARBA00008898"/>
    </source>
</evidence>
<dbReference type="Proteomes" id="UP000298050">
    <property type="component" value="Unassembled WGS sequence"/>
</dbReference>
<accession>A0A4Z0LV54</accession>
<evidence type="ECO:0000259" key="3">
    <source>
        <dbReference type="SMART" id="SM00903"/>
    </source>
</evidence>
<organism evidence="4 5">
    <name type="scientific">Mangrovimicrobium sediminis</name>
    <dbReference type="NCBI Taxonomy" id="2562682"/>
    <lineage>
        <taxon>Bacteria</taxon>
        <taxon>Pseudomonadati</taxon>
        <taxon>Pseudomonadota</taxon>
        <taxon>Gammaproteobacteria</taxon>
        <taxon>Cellvibrionales</taxon>
        <taxon>Halieaceae</taxon>
        <taxon>Mangrovimicrobium</taxon>
    </lineage>
</organism>
<dbReference type="GO" id="GO:0042602">
    <property type="term" value="F:riboflavin reductase (NADPH) activity"/>
    <property type="evidence" value="ECO:0007669"/>
    <property type="project" value="TreeGrafter"/>
</dbReference>
<dbReference type="AlphaFoldDB" id="A0A4Z0LV54"/>
<dbReference type="Gene3D" id="2.30.110.10">
    <property type="entry name" value="Electron Transport, Fmn-binding Protein, Chain A"/>
    <property type="match status" value="1"/>
</dbReference>
<sequence>MSASSAVPVADAAAFRSALGSFATGVTVVTTAGADGEQIGLTANSFNSVSLEPPMILWSLAKSSFSLPAFRAAEFFAVHILGAEQEEVSGRFARRGEDKFAGLELDAGPGGIPMLRQHAARFVCRTAYQYEGGDHIIFVGEVIDFDRCERAPLLFHGGQYGQLVKPQGAAADTVSELHGGFLGDLLRRAFHRVYAPVGQELERRGLSVPQYFFLSRIAQAEQPTAEQLQSMLDTPGRYPSAGEIDELLQRGLLRREGERYELTPAGVEYNLEIASVVKSAETDAEKSLDFELRQTLKVALECLATSA</sequence>
<name>A0A4Z0LV54_9GAMM</name>
<evidence type="ECO:0000313" key="5">
    <source>
        <dbReference type="Proteomes" id="UP000298050"/>
    </source>
</evidence>
<dbReference type="EMBL" id="SRLE01000014">
    <property type="protein sequence ID" value="TGD71273.1"/>
    <property type="molecule type" value="Genomic_DNA"/>
</dbReference>
<feature type="domain" description="Flavin reductase like" evidence="3">
    <location>
        <begin position="19"/>
        <end position="162"/>
    </location>
</feature>
<dbReference type="InterPro" id="IPR012349">
    <property type="entry name" value="Split_barrel_FMN-bd"/>
</dbReference>
<proteinExistence type="inferred from homology"/>
<dbReference type="RefSeq" id="WP_135446166.1">
    <property type="nucleotide sequence ID" value="NZ_SRLE01000014.1"/>
</dbReference>
<dbReference type="SMART" id="SM00903">
    <property type="entry name" value="Flavin_Reduct"/>
    <property type="match status" value="1"/>
</dbReference>
<keyword evidence="5" id="KW-1185">Reference proteome</keyword>
<dbReference type="PANTHER" id="PTHR30466:SF11">
    <property type="entry name" value="FLAVIN-DEPENDENT MONOOXYGENASE, REDUCTASE SUBUNIT HSAB"/>
    <property type="match status" value="1"/>
</dbReference>
<gene>
    <name evidence="4" type="ORF">E4634_18540</name>
</gene>
<evidence type="ECO:0000313" key="4">
    <source>
        <dbReference type="EMBL" id="TGD71273.1"/>
    </source>
</evidence>
<protein>
    <submittedName>
        <fullName evidence="4">Flavin reductase</fullName>
    </submittedName>
</protein>
<dbReference type="OrthoDB" id="9792858at2"/>